<sequence>MPTALALLTLSFSSPTKPSIDERFIFKHMAERLQSQSTPPPDAAVGVLRMKVGRETWQVDAAQCKAPDLPCHPSTTQTQPLRTSHAASFPAQVVVCKGGVCPVESDVQAVVDAETLAALLARHTSPIAAVLQKKLRLAGDTALLRSMGWLWEVWKLDMGTERRPGPIWRAARVLHWAAFRAPSRMVQVPLRGTLRALRWTSQTANRACRRGSLREGSV</sequence>
<dbReference type="InterPro" id="IPR036527">
    <property type="entry name" value="SCP2_sterol-bd_dom_sf"/>
</dbReference>
<dbReference type="AlphaFoldDB" id="A0A6V2M9G4"/>
<protein>
    <recommendedName>
        <fullName evidence="2">SCP2 domain-containing protein</fullName>
    </recommendedName>
</protein>
<proteinExistence type="predicted"/>
<dbReference type="SUPFAM" id="SSF55718">
    <property type="entry name" value="SCP-like"/>
    <property type="match status" value="1"/>
</dbReference>
<reference evidence="1" key="1">
    <citation type="submission" date="2021-01" db="EMBL/GenBank/DDBJ databases">
        <authorList>
            <person name="Corre E."/>
            <person name="Pelletier E."/>
            <person name="Niang G."/>
            <person name="Scheremetjew M."/>
            <person name="Finn R."/>
            <person name="Kale V."/>
            <person name="Holt S."/>
            <person name="Cochrane G."/>
            <person name="Meng A."/>
            <person name="Brown T."/>
            <person name="Cohen L."/>
        </authorList>
    </citation>
    <scope>NUCLEOTIDE SEQUENCE</scope>
    <source>
        <strain evidence="1">379</strain>
    </source>
</reference>
<gene>
    <name evidence="1" type="ORF">EHUX00137_LOCUS5139</name>
</gene>
<organism evidence="1">
    <name type="scientific">Emiliania huxleyi</name>
    <name type="common">Coccolithophore</name>
    <name type="synonym">Pontosphaera huxleyi</name>
    <dbReference type="NCBI Taxonomy" id="2903"/>
    <lineage>
        <taxon>Eukaryota</taxon>
        <taxon>Haptista</taxon>
        <taxon>Haptophyta</taxon>
        <taxon>Prymnesiophyceae</taxon>
        <taxon>Isochrysidales</taxon>
        <taxon>Noelaerhabdaceae</taxon>
        <taxon>Emiliania</taxon>
    </lineage>
</organism>
<dbReference type="EMBL" id="HBIR01007532">
    <property type="protein sequence ID" value="CAE0529812.1"/>
    <property type="molecule type" value="Transcribed_RNA"/>
</dbReference>
<evidence type="ECO:0000313" key="1">
    <source>
        <dbReference type="EMBL" id="CAE0529812.1"/>
    </source>
</evidence>
<evidence type="ECO:0008006" key="2">
    <source>
        <dbReference type="Google" id="ProtNLM"/>
    </source>
</evidence>
<name>A0A6V2M9G4_EMIHU</name>
<accession>A0A6V2M9G4</accession>